<dbReference type="SMART" id="SM00409">
    <property type="entry name" value="IG"/>
    <property type="match status" value="3"/>
</dbReference>
<dbReference type="PANTHER" id="PTHR47243">
    <property type="entry name" value="SIALOADHESIN"/>
    <property type="match status" value="1"/>
</dbReference>
<evidence type="ECO:0000259" key="1">
    <source>
        <dbReference type="PROSITE" id="PS50835"/>
    </source>
</evidence>
<dbReference type="EMBL" id="VZSR01000548">
    <property type="protein sequence ID" value="NWZ36124.1"/>
    <property type="molecule type" value="Genomic_DNA"/>
</dbReference>
<proteinExistence type="predicted"/>
<evidence type="ECO:0000313" key="2">
    <source>
        <dbReference type="EMBL" id="NWZ36124.1"/>
    </source>
</evidence>
<accession>A0A7K7LYP7</accession>
<dbReference type="AlphaFoldDB" id="A0A7K7LYP7"/>
<name>A0A7K7LYP7_9PASS</name>
<keyword evidence="3" id="KW-1185">Reference proteome</keyword>
<dbReference type="GO" id="GO:0005769">
    <property type="term" value="C:early endosome"/>
    <property type="evidence" value="ECO:0007669"/>
    <property type="project" value="TreeGrafter"/>
</dbReference>
<dbReference type="SMART" id="SM00408">
    <property type="entry name" value="IGc2"/>
    <property type="match status" value="3"/>
</dbReference>
<feature type="non-terminal residue" evidence="2">
    <location>
        <position position="283"/>
    </location>
</feature>
<dbReference type="InterPro" id="IPR036179">
    <property type="entry name" value="Ig-like_dom_sf"/>
</dbReference>
<dbReference type="InterPro" id="IPR007110">
    <property type="entry name" value="Ig-like_dom"/>
</dbReference>
<dbReference type="PROSITE" id="PS50835">
    <property type="entry name" value="IG_LIKE"/>
    <property type="match status" value="3"/>
</dbReference>
<dbReference type="InterPro" id="IPR013098">
    <property type="entry name" value="Ig_I-set"/>
</dbReference>
<dbReference type="Pfam" id="PF13927">
    <property type="entry name" value="Ig_3"/>
    <property type="match status" value="1"/>
</dbReference>
<dbReference type="Gene3D" id="2.60.40.10">
    <property type="entry name" value="Immunoglobulins"/>
    <property type="match status" value="3"/>
</dbReference>
<dbReference type="GO" id="GO:0005886">
    <property type="term" value="C:plasma membrane"/>
    <property type="evidence" value="ECO:0007669"/>
    <property type="project" value="TreeGrafter"/>
</dbReference>
<dbReference type="PANTHER" id="PTHR47243:SF1">
    <property type="entry name" value="SIALOADHESIN"/>
    <property type="match status" value="1"/>
</dbReference>
<gene>
    <name evidence="2" type="primary">Siglec1_0</name>
    <name evidence="2" type="ORF">BRAATR_R13518</name>
</gene>
<reference evidence="2 3" key="1">
    <citation type="submission" date="2019-09" db="EMBL/GenBank/DDBJ databases">
        <title>Bird 10,000 Genomes (B10K) Project - Family phase.</title>
        <authorList>
            <person name="Zhang G."/>
        </authorList>
    </citation>
    <scope>NUCLEOTIDE SEQUENCE [LARGE SCALE GENOMIC DNA]</scope>
    <source>
        <strain evidence="2">OUT-0037</strain>
        <tissue evidence="2">Liver</tissue>
    </source>
</reference>
<dbReference type="InterPro" id="IPR003598">
    <property type="entry name" value="Ig_sub2"/>
</dbReference>
<dbReference type="Proteomes" id="UP000540762">
    <property type="component" value="Unassembled WGS sequence"/>
</dbReference>
<comment type="caution">
    <text evidence="2">The sequence shown here is derived from an EMBL/GenBank/DDBJ whole genome shotgun (WGS) entry which is preliminary data.</text>
</comment>
<protein>
    <submittedName>
        <fullName evidence="2">SN protein</fullName>
    </submittedName>
</protein>
<feature type="domain" description="Ig-like" evidence="1">
    <location>
        <begin position="4"/>
        <end position="84"/>
    </location>
</feature>
<feature type="domain" description="Ig-like" evidence="1">
    <location>
        <begin position="185"/>
        <end position="280"/>
    </location>
</feature>
<dbReference type="InterPro" id="IPR003599">
    <property type="entry name" value="Ig_sub"/>
</dbReference>
<dbReference type="GO" id="GO:0075512">
    <property type="term" value="P:clathrin-dependent endocytosis of virus by host cell"/>
    <property type="evidence" value="ECO:0007669"/>
    <property type="project" value="TreeGrafter"/>
</dbReference>
<dbReference type="CDD" id="cd00096">
    <property type="entry name" value="Ig"/>
    <property type="match status" value="2"/>
</dbReference>
<dbReference type="Pfam" id="PF07679">
    <property type="entry name" value="I-set"/>
    <property type="match status" value="1"/>
</dbReference>
<feature type="non-terminal residue" evidence="2">
    <location>
        <position position="1"/>
    </location>
</feature>
<dbReference type="GO" id="GO:0046790">
    <property type="term" value="F:virion binding"/>
    <property type="evidence" value="ECO:0007669"/>
    <property type="project" value="TreeGrafter"/>
</dbReference>
<organism evidence="2 3">
    <name type="scientific">Brachypodius melanocephalos</name>
    <name type="common">black-headed bulbul</name>
    <dbReference type="NCBI Taxonomy" id="3235156"/>
    <lineage>
        <taxon>Eukaryota</taxon>
        <taxon>Metazoa</taxon>
        <taxon>Chordata</taxon>
        <taxon>Craniata</taxon>
        <taxon>Vertebrata</taxon>
        <taxon>Euteleostomi</taxon>
        <taxon>Archelosauria</taxon>
        <taxon>Archosauria</taxon>
        <taxon>Dinosauria</taxon>
        <taxon>Saurischia</taxon>
        <taxon>Theropoda</taxon>
        <taxon>Coelurosauria</taxon>
        <taxon>Aves</taxon>
        <taxon>Neognathae</taxon>
        <taxon>Neoaves</taxon>
        <taxon>Telluraves</taxon>
        <taxon>Australaves</taxon>
        <taxon>Passeriformes</taxon>
        <taxon>Sylvioidea</taxon>
        <taxon>Pycnonotidae</taxon>
        <taxon>Brachypodius</taxon>
    </lineage>
</organism>
<dbReference type="Pfam" id="PF13895">
    <property type="entry name" value="Ig_2"/>
    <property type="match status" value="1"/>
</dbReference>
<dbReference type="GO" id="GO:0005770">
    <property type="term" value="C:late endosome"/>
    <property type="evidence" value="ECO:0007669"/>
    <property type="project" value="TreeGrafter"/>
</dbReference>
<sequence>PRIPTLTLFQETQGGRLVIVLCAVDSHPPATLTIDHDGAVLATSGPEVALGQRLGVTSSRNSLRLEIRDAGSRDGGKYGCTASNVHGNASATKVLVTRAAGLLIQPSAEVTEGTAVTLTCVGTGDAAEKPLYAWYRNGRRLQESSIPTLEFPSVRGDDAGAFQCRVRSGNGSDTSETVPLRVFYPPRRPVLSSFLQSRGGRLGVIQCSVESDPESNLTLRRGDSLVACTRGCPQATSPRIRATSSYNSLKVEIRDVVVEDEGIYECQAGNSQGSTSATVDFKA</sequence>
<evidence type="ECO:0000313" key="3">
    <source>
        <dbReference type="Proteomes" id="UP000540762"/>
    </source>
</evidence>
<dbReference type="SUPFAM" id="SSF48726">
    <property type="entry name" value="Immunoglobulin"/>
    <property type="match status" value="3"/>
</dbReference>
<feature type="domain" description="Ig-like" evidence="1">
    <location>
        <begin position="92"/>
        <end position="181"/>
    </location>
</feature>
<dbReference type="InterPro" id="IPR013783">
    <property type="entry name" value="Ig-like_fold"/>
</dbReference>